<evidence type="ECO:0000259" key="9">
    <source>
        <dbReference type="PROSITE" id="PS50928"/>
    </source>
</evidence>
<dbReference type="AlphaFoldDB" id="A0A7U4XSW6"/>
<dbReference type="GO" id="GO:0005886">
    <property type="term" value="C:plasma membrane"/>
    <property type="evidence" value="ECO:0007669"/>
    <property type="project" value="UniProtKB-SubCell"/>
</dbReference>
<reference evidence="10 11" key="1">
    <citation type="journal article" date="2015" name="PLoS ONE">
        <title>A universal mariner transposon system for forward genetic studies in the genus clostridium.</title>
        <authorList>
            <person name="Zhang Y."/>
            <person name="Grosse-Honebrink A."/>
            <person name="Minton N.P."/>
        </authorList>
    </citation>
    <scope>NUCLEOTIDE SEQUENCE [LARGE SCALE GENOMIC DNA]</scope>
    <source>
        <strain evidence="10 11">NCIMB 10696</strain>
    </source>
</reference>
<accession>A0A7U4XSW6</accession>
<feature type="transmembrane region" description="Helical" evidence="8">
    <location>
        <begin position="114"/>
        <end position="138"/>
    </location>
</feature>
<evidence type="ECO:0000256" key="8">
    <source>
        <dbReference type="RuleBase" id="RU363043"/>
    </source>
</evidence>
<name>A0A7U4XSW6_CLOSG</name>
<feature type="transmembrane region" description="Helical" evidence="8">
    <location>
        <begin position="73"/>
        <end position="102"/>
    </location>
</feature>
<dbReference type="SUPFAM" id="SSF161098">
    <property type="entry name" value="MetI-like"/>
    <property type="match status" value="1"/>
</dbReference>
<dbReference type="CDD" id="cd06261">
    <property type="entry name" value="TM_PBP2"/>
    <property type="match status" value="1"/>
</dbReference>
<feature type="transmembrane region" description="Helical" evidence="8">
    <location>
        <begin position="263"/>
        <end position="284"/>
    </location>
</feature>
<dbReference type="Proteomes" id="UP000033052">
    <property type="component" value="Chromosome"/>
</dbReference>
<comment type="similarity">
    <text evidence="2 8">Belongs to the binding-protein-dependent transport system permease family. CysTW subfamily.</text>
</comment>
<dbReference type="Pfam" id="PF00528">
    <property type="entry name" value="BPD_transp_1"/>
    <property type="match status" value="1"/>
</dbReference>
<evidence type="ECO:0000256" key="5">
    <source>
        <dbReference type="ARBA" id="ARBA00022692"/>
    </source>
</evidence>
<dbReference type="NCBIfam" id="TIGR00974">
    <property type="entry name" value="3a0107s02c"/>
    <property type="match status" value="1"/>
</dbReference>
<proteinExistence type="inferred from homology"/>
<evidence type="ECO:0000256" key="2">
    <source>
        <dbReference type="ARBA" id="ARBA00007069"/>
    </source>
</evidence>
<evidence type="ECO:0000256" key="6">
    <source>
        <dbReference type="ARBA" id="ARBA00022989"/>
    </source>
</evidence>
<evidence type="ECO:0000256" key="4">
    <source>
        <dbReference type="ARBA" id="ARBA00022475"/>
    </source>
</evidence>
<feature type="transmembrane region" description="Helical" evidence="8">
    <location>
        <begin position="21"/>
        <end position="46"/>
    </location>
</feature>
<evidence type="ECO:0000313" key="10">
    <source>
        <dbReference type="EMBL" id="AKC61149.1"/>
    </source>
</evidence>
<feature type="domain" description="ABC transmembrane type-1" evidence="9">
    <location>
        <begin position="77"/>
        <end position="284"/>
    </location>
</feature>
<comment type="subcellular location">
    <subcellularLocation>
        <location evidence="1 8">Cell membrane</location>
        <topology evidence="1 8">Multi-pass membrane protein</topology>
    </subcellularLocation>
</comment>
<evidence type="ECO:0000256" key="3">
    <source>
        <dbReference type="ARBA" id="ARBA00022448"/>
    </source>
</evidence>
<dbReference type="PANTHER" id="PTHR43470:SF3">
    <property type="entry name" value="PHOSPHATE TRANSPORT SYSTEM PERMEASE PROTEIN PSTA-RELATED"/>
    <property type="match status" value="1"/>
</dbReference>
<keyword evidence="5 8" id="KW-0812">Transmembrane</keyword>
<gene>
    <name evidence="10" type="primary">pstA1</name>
    <name evidence="10" type="ORF">CLSPO_c04190</name>
</gene>
<dbReference type="Gene3D" id="1.10.3720.10">
    <property type="entry name" value="MetI-like"/>
    <property type="match status" value="1"/>
</dbReference>
<keyword evidence="4 8" id="KW-1003">Cell membrane</keyword>
<dbReference type="EMBL" id="CP009225">
    <property type="protein sequence ID" value="AKC61149.1"/>
    <property type="molecule type" value="Genomic_DNA"/>
</dbReference>
<keyword evidence="6 8" id="KW-1133">Transmembrane helix</keyword>
<evidence type="ECO:0000256" key="7">
    <source>
        <dbReference type="ARBA" id="ARBA00023136"/>
    </source>
</evidence>
<evidence type="ECO:0000256" key="1">
    <source>
        <dbReference type="ARBA" id="ARBA00004651"/>
    </source>
</evidence>
<evidence type="ECO:0000313" key="11">
    <source>
        <dbReference type="Proteomes" id="UP000033052"/>
    </source>
</evidence>
<keyword evidence="7 8" id="KW-0472">Membrane</keyword>
<dbReference type="InterPro" id="IPR000515">
    <property type="entry name" value="MetI-like"/>
</dbReference>
<feature type="transmembrane region" description="Helical" evidence="8">
    <location>
        <begin position="209"/>
        <end position="231"/>
    </location>
</feature>
<feature type="transmembrane region" description="Helical" evidence="8">
    <location>
        <begin position="144"/>
        <end position="166"/>
    </location>
</feature>
<dbReference type="GO" id="GO:0005315">
    <property type="term" value="F:phosphate transmembrane transporter activity"/>
    <property type="evidence" value="ECO:0007669"/>
    <property type="project" value="InterPro"/>
</dbReference>
<protein>
    <recommendedName>
        <fullName evidence="8">Phosphate transport system permease protein PstA</fullName>
    </recommendedName>
</protein>
<dbReference type="PROSITE" id="PS50928">
    <property type="entry name" value="ABC_TM1"/>
    <property type="match status" value="1"/>
</dbReference>
<keyword evidence="3" id="KW-0813">Transport</keyword>
<dbReference type="KEGG" id="cld:CLSPO_c04190"/>
<dbReference type="InterPro" id="IPR005672">
    <property type="entry name" value="Phosphate_PstA"/>
</dbReference>
<dbReference type="InterPro" id="IPR035906">
    <property type="entry name" value="MetI-like_sf"/>
</dbReference>
<sequence>MILFKISVEKVTCMKKSLKDILLLLWYFLSTFLVIFIVFFIIAYVIKNGIHTINKDFLLDNPKGMPLGKEGGIFPAIVGSLLLMFISSITASILGIATAVYLTLYNKNKKIDSIIHIIIHSISGIPSIVLGLFGYSFLVFFLDLGVSLLAGAITLSIMIFPYIEVVTEKAIEEVDKKLIISSYSLGIDKTYTFFKIILPQCVEEIVSGIMLSGGFAMGATAPIMLTSAVISAPTPDSIMSPVMALSYHLYILISQGISMENAYGTAFVLMSILIILNFLSMLIIRRRRV</sequence>
<dbReference type="GO" id="GO:0035435">
    <property type="term" value="P:phosphate ion transmembrane transport"/>
    <property type="evidence" value="ECO:0007669"/>
    <property type="project" value="InterPro"/>
</dbReference>
<organism evidence="10 11">
    <name type="scientific">Clostridium sporogenes</name>
    <dbReference type="NCBI Taxonomy" id="1509"/>
    <lineage>
        <taxon>Bacteria</taxon>
        <taxon>Bacillati</taxon>
        <taxon>Bacillota</taxon>
        <taxon>Clostridia</taxon>
        <taxon>Eubacteriales</taxon>
        <taxon>Clostridiaceae</taxon>
        <taxon>Clostridium</taxon>
    </lineage>
</organism>
<dbReference type="PANTHER" id="PTHR43470">
    <property type="entry name" value="PHOSPHATE TRANSPORT SYSTEM PERMEASE PROTEIN PSTA-RELATED"/>
    <property type="match status" value="1"/>
</dbReference>